<dbReference type="Pfam" id="PF00089">
    <property type="entry name" value="Trypsin"/>
    <property type="match status" value="1"/>
</dbReference>
<feature type="domain" description="Peptidase S1" evidence="6">
    <location>
        <begin position="1"/>
        <end position="141"/>
    </location>
</feature>
<dbReference type="EMBL" id="KL239979">
    <property type="protein sequence ID" value="KFV11376.1"/>
    <property type="molecule type" value="Genomic_DNA"/>
</dbReference>
<dbReference type="Proteomes" id="UP000053149">
    <property type="component" value="Unassembled WGS sequence"/>
</dbReference>
<dbReference type="PROSITE" id="PS00135">
    <property type="entry name" value="TRYPSIN_SER"/>
    <property type="match status" value="1"/>
</dbReference>
<keyword evidence="2" id="KW-0378">Hydrolase</keyword>
<comment type="similarity">
    <text evidence="5">Belongs to the peptidase S1 family. CLIP subfamily.</text>
</comment>
<organism evidence="7 8">
    <name type="scientific">Pterocles gutturalis</name>
    <name type="common">yellow-throated sandgrouse</name>
    <dbReference type="NCBI Taxonomy" id="240206"/>
    <lineage>
        <taxon>Eukaryota</taxon>
        <taxon>Metazoa</taxon>
        <taxon>Chordata</taxon>
        <taxon>Craniata</taxon>
        <taxon>Vertebrata</taxon>
        <taxon>Euteleostomi</taxon>
        <taxon>Archelosauria</taxon>
        <taxon>Archosauria</taxon>
        <taxon>Dinosauria</taxon>
        <taxon>Saurischia</taxon>
        <taxon>Theropoda</taxon>
        <taxon>Coelurosauria</taxon>
        <taxon>Aves</taxon>
        <taxon>Neognathae</taxon>
        <taxon>Neoaves</taxon>
        <taxon>Columbimorphae</taxon>
        <taxon>Pterocliformes</taxon>
        <taxon>Pteroclidae</taxon>
        <taxon>Pterocles</taxon>
    </lineage>
</organism>
<keyword evidence="4" id="KW-1015">Disulfide bond</keyword>
<keyword evidence="3" id="KW-0720">Serine protease</keyword>
<feature type="non-terminal residue" evidence="7">
    <location>
        <position position="141"/>
    </location>
</feature>
<dbReference type="PANTHER" id="PTHR24252">
    <property type="entry name" value="ACROSIN-RELATED"/>
    <property type="match status" value="1"/>
</dbReference>
<dbReference type="InterPro" id="IPR043504">
    <property type="entry name" value="Peptidase_S1_PA_chymotrypsin"/>
</dbReference>
<keyword evidence="8" id="KW-1185">Reference proteome</keyword>
<keyword evidence="7" id="KW-0472">Membrane</keyword>
<evidence type="ECO:0000256" key="2">
    <source>
        <dbReference type="ARBA" id="ARBA00022801"/>
    </source>
</evidence>
<evidence type="ECO:0000256" key="3">
    <source>
        <dbReference type="ARBA" id="ARBA00022825"/>
    </source>
</evidence>
<dbReference type="SMART" id="SM00020">
    <property type="entry name" value="Tryp_SPc"/>
    <property type="match status" value="1"/>
</dbReference>
<keyword evidence="7" id="KW-0812">Transmembrane</keyword>
<keyword evidence="1 7" id="KW-0645">Protease</keyword>
<dbReference type="InterPro" id="IPR033116">
    <property type="entry name" value="TRYPSIN_SER"/>
</dbReference>
<dbReference type="InterPro" id="IPR009003">
    <property type="entry name" value="Peptidase_S1_PA"/>
</dbReference>
<dbReference type="GO" id="GO:0004252">
    <property type="term" value="F:serine-type endopeptidase activity"/>
    <property type="evidence" value="ECO:0007669"/>
    <property type="project" value="InterPro"/>
</dbReference>
<name>A0A093EA64_9AVES</name>
<gene>
    <name evidence="7" type="ORF">N339_01312</name>
</gene>
<dbReference type="InterPro" id="IPR001254">
    <property type="entry name" value="Trypsin_dom"/>
</dbReference>
<evidence type="ECO:0000313" key="7">
    <source>
        <dbReference type="EMBL" id="KFV11376.1"/>
    </source>
</evidence>
<evidence type="ECO:0000256" key="1">
    <source>
        <dbReference type="ARBA" id="ARBA00022670"/>
    </source>
</evidence>
<dbReference type="SUPFAM" id="SSF50494">
    <property type="entry name" value="Trypsin-like serine proteases"/>
    <property type="match status" value="1"/>
</dbReference>
<evidence type="ECO:0000256" key="5">
    <source>
        <dbReference type="ARBA" id="ARBA00024195"/>
    </source>
</evidence>
<dbReference type="GO" id="GO:0006508">
    <property type="term" value="P:proteolysis"/>
    <property type="evidence" value="ECO:0007669"/>
    <property type="project" value="UniProtKB-KW"/>
</dbReference>
<dbReference type="AlphaFoldDB" id="A0A093EA64"/>
<protein>
    <submittedName>
        <fullName evidence="7">Transmembrane protease serine 11E</fullName>
    </submittedName>
</protein>
<feature type="non-terminal residue" evidence="7">
    <location>
        <position position="1"/>
    </location>
</feature>
<dbReference type="Gene3D" id="2.40.10.10">
    <property type="entry name" value="Trypsin-like serine proteases"/>
    <property type="match status" value="2"/>
</dbReference>
<dbReference type="CDD" id="cd00190">
    <property type="entry name" value="Tryp_SPc"/>
    <property type="match status" value="1"/>
</dbReference>
<dbReference type="PROSITE" id="PS50240">
    <property type="entry name" value="TRYPSIN_DOM"/>
    <property type="match status" value="1"/>
</dbReference>
<proteinExistence type="inferred from homology"/>
<evidence type="ECO:0000313" key="8">
    <source>
        <dbReference type="Proteomes" id="UP000053149"/>
    </source>
</evidence>
<accession>A0A093EA64</accession>
<evidence type="ECO:0000256" key="4">
    <source>
        <dbReference type="ARBA" id="ARBA00023157"/>
    </source>
</evidence>
<sequence length="141" mass="15271">DVAVVELASPIEFTSDVHSVCLPEASHIFPDNTSCFVTGWGALVNDGPAPNALQEATVKLIDSKTCNRKEVYDGDITPRMLCAGYLEGGVDACQGDSGGPLVTPDSRLMWYLVGIVSWGDECAKPNKPGVYTRVTYFRDWI</sequence>
<dbReference type="FunFam" id="2.40.10.10:FF:000002">
    <property type="entry name" value="Transmembrane protease serine"/>
    <property type="match status" value="1"/>
</dbReference>
<dbReference type="PANTHER" id="PTHR24252:SF17">
    <property type="entry name" value="SUPPRESSOR OF TUMORIGENICITY 14 PROTEIN HOMOLOG-RELATED"/>
    <property type="match status" value="1"/>
</dbReference>
<reference evidence="7 8" key="1">
    <citation type="submission" date="2014-04" db="EMBL/GenBank/DDBJ databases">
        <title>Genome evolution of avian class.</title>
        <authorList>
            <person name="Zhang G."/>
            <person name="Li C."/>
        </authorList>
    </citation>
    <scope>NUCLEOTIDE SEQUENCE [LARGE SCALE GENOMIC DNA]</scope>
    <source>
        <strain evidence="7">BGI_N339</strain>
    </source>
</reference>
<evidence type="ECO:0000259" key="6">
    <source>
        <dbReference type="PROSITE" id="PS50240"/>
    </source>
</evidence>